<comment type="caution">
    <text evidence="2">The sequence shown here is derived from an EMBL/GenBank/DDBJ whole genome shotgun (WGS) entry which is preliminary data.</text>
</comment>
<dbReference type="PANTHER" id="PTHR31267:SF7">
    <property type="entry name" value="DENTIN SIALOPHOSPHOPROTEIN-LIKE PROTEIN"/>
    <property type="match status" value="1"/>
</dbReference>
<gene>
    <name evidence="2" type="ORF">DVH24_023726</name>
</gene>
<evidence type="ECO:0000313" key="3">
    <source>
        <dbReference type="Proteomes" id="UP000290289"/>
    </source>
</evidence>
<feature type="compositionally biased region" description="Basic and acidic residues" evidence="1">
    <location>
        <begin position="1383"/>
        <end position="1392"/>
    </location>
</feature>
<feature type="region of interest" description="Disordered" evidence="1">
    <location>
        <begin position="736"/>
        <end position="770"/>
    </location>
</feature>
<proteinExistence type="predicted"/>
<feature type="compositionally biased region" description="Polar residues" evidence="1">
    <location>
        <begin position="1188"/>
        <end position="1197"/>
    </location>
</feature>
<organism evidence="2 3">
    <name type="scientific">Malus domestica</name>
    <name type="common">Apple</name>
    <name type="synonym">Pyrus malus</name>
    <dbReference type="NCBI Taxonomy" id="3750"/>
    <lineage>
        <taxon>Eukaryota</taxon>
        <taxon>Viridiplantae</taxon>
        <taxon>Streptophyta</taxon>
        <taxon>Embryophyta</taxon>
        <taxon>Tracheophyta</taxon>
        <taxon>Spermatophyta</taxon>
        <taxon>Magnoliopsida</taxon>
        <taxon>eudicotyledons</taxon>
        <taxon>Gunneridae</taxon>
        <taxon>Pentapetalae</taxon>
        <taxon>rosids</taxon>
        <taxon>fabids</taxon>
        <taxon>Rosales</taxon>
        <taxon>Rosaceae</taxon>
        <taxon>Amygdaloideae</taxon>
        <taxon>Maleae</taxon>
        <taxon>Malus</taxon>
    </lineage>
</organism>
<feature type="region of interest" description="Disordered" evidence="1">
    <location>
        <begin position="129"/>
        <end position="159"/>
    </location>
</feature>
<feature type="compositionally biased region" description="Basic and acidic residues" evidence="1">
    <location>
        <begin position="1279"/>
        <end position="1289"/>
    </location>
</feature>
<feature type="region of interest" description="Disordered" evidence="1">
    <location>
        <begin position="1469"/>
        <end position="1489"/>
    </location>
</feature>
<feature type="region of interest" description="Disordered" evidence="1">
    <location>
        <begin position="1002"/>
        <end position="1071"/>
    </location>
</feature>
<feature type="region of interest" description="Disordered" evidence="1">
    <location>
        <begin position="1559"/>
        <end position="1578"/>
    </location>
</feature>
<dbReference type="EMBL" id="RDQH01000340">
    <property type="protein sequence ID" value="RXH77452.1"/>
    <property type="molecule type" value="Genomic_DNA"/>
</dbReference>
<evidence type="ECO:0000313" key="2">
    <source>
        <dbReference type="EMBL" id="RXH77452.1"/>
    </source>
</evidence>
<feature type="compositionally biased region" description="Polar residues" evidence="1">
    <location>
        <begin position="908"/>
        <end position="918"/>
    </location>
</feature>
<evidence type="ECO:0000256" key="1">
    <source>
        <dbReference type="SAM" id="MobiDB-lite"/>
    </source>
</evidence>
<protein>
    <submittedName>
        <fullName evidence="2">Uncharacterized protein</fullName>
    </submittedName>
</protein>
<feature type="region of interest" description="Disordered" evidence="1">
    <location>
        <begin position="1383"/>
        <end position="1409"/>
    </location>
</feature>
<sequence>MPGNEIGDRVHNFFGQENLSQGQHHPQAVDGNWPGLSNNLWVGGQRQSGAPVNSSLKNYNVQQPDSEKGHGGQSFHVPHGLNFMQSNVRPEFGRAQYQNQQANLNGYVHGHQMFKARQNEANFLGVDSEPDRQTLTSRGLPAHESQRGSGPEQKNNSMRLEASESPIGFDFFGGQQHMNGPHPSTMQSLPRQQSGMSDMQQLQRQVMFTQIQEFQRQQQLQQLERQQVLANQASSITKQAAGNHSSALINGVPINEPSNNQWPPDLVAGNTNWLQRGASPVLQGASSGHVLPPEQAHTLRLMGFVPQHADQSLYGVPVTSTSGSMGSYPHVQMDRSAMQQMSASNNSFPGNQYSAFPDQVSMQDGPRVSRQDFQGRSMLGPTAAEGLNSGINLENLNQGNPHQRNEPLEEFQGRPQLVGLSEPSQEKAVTQVASGQSVATLDPTEEKILFGSDDNLWDAFGRSTDVGMGGSSVLDGTEVFGGLPSLQSGSWSALMQSAVAETSSADIGLQEEWCPPSFGYQQPPIVNQQRSSVGDTHKQQSDWAGNNLHSFSDLKSRASPQSTDAHRANTTASFFSVQGFQQPGPKTSHERGEVFQNDSPQRFVQQVPEQGSKWLDNSSLQKPPVEGGHNYGNSSHLSGTEINGNSISGSWNRQQSILLNNGDGQPFNMLNGRKIMESMPTDMGNNLKNHGNQILSRSIPGGDRKRGMHEEMSHAAGIWKTDSVLNSNSEMEHAKYPVGGPLVNREGSSTNNIGKSNSSSARAHHESQKQLADNHEFWKSVDSQVNPQGNEVLRKNQHHLDKNRLILESSGNNGLDKRAVEMHDMENVNRKDNSTDTFFSNAHQPAPIGGLKENVASDAGDSFAFLGSKQKSSSNAAQRPPATRKFQYHPMGDVDVEVEPSYGKKHVTQSQAMSQNVPTGFKSRDQSSFRQSKFIGHTDRSSMEIEKGDTILLDETPSKNTLPGFVPSTSTPFDRFTGSNAPIKAAPSSQHMLELLHKVDQPREGGNATHFSSSDQNTSSEMPEVETSEGSVGHMQRNQSSVSQGFGLQLAPPSQRTPIADHTSSSQFSSQVVVSSSPVHSEIGEKGQTWLASEASAQTLPSSCEASQGEIRNNLSVTSGQTGSKASQYNIQGSFSAAFKSGFPLSRGQLEKQHMTGSSGQETASQSENIPFDRHAFRPKQMGDSRDTSQTSQSALQSVLDLSGSTSQNNQAEASLLNVADQSGLRVAAPKIPKSDVLPGSQPSVVSGMSRQGAVSKVLTNVWTNVPFQQPLASAESPKLNEQDTRERGNGSSAFGAYSLNVQSFVGKEQKSKPSTGQQASPENIQNAQNINVSQGKESIANNFSSSVATLRDIEAFGRSLRPNNSLHHSYSLPDQVQAMKTTDVDGSDRSVKRLKGADSGVETQQVGPLGGSQFPYGYNSMVRDSSADHILVPSKDPNMLSFSSKLGDTQNSNASSQDMFALNRQNSQNFSASSNASSLRGEQSQVSPQMAPSWFEQYGTFKNGQVFAMPDTLRTTMKAMGQPSVVGRAGDDLHTRESMEQASAASDASKLVTTLQSSVPIPTPSEQSPSPHVSQSDVADQGLIVERPMKRKSATSELSPWHKELTEFPKRLLSISAAEADWARSTNRLAEKVEDETEITEDGPPILRFKRRLVLTTQLMQQLLHPPSAAVLSADASSCYESVAYIASRLSLGDACSAISCSGSDAQTPLPPDSVNLFPEKLRTREKVSNQYHSKVVEGFIDKARSLENDLLRLDKKSSILDLRVESQDLEKFSVINRFAKFHGRAQGEGPEASSSSDAQKSCPQKYVTGLRVPGNLPDRVQCLSL</sequence>
<feature type="compositionally biased region" description="Polar residues" evidence="1">
    <location>
        <begin position="541"/>
        <end position="550"/>
    </location>
</feature>
<feature type="region of interest" description="Disordered" evidence="1">
    <location>
        <begin position="1274"/>
        <end position="1295"/>
    </location>
</feature>
<feature type="compositionally biased region" description="Polar residues" evidence="1">
    <location>
        <begin position="631"/>
        <end position="648"/>
    </location>
</feature>
<accession>A0A498I5H7</accession>
<feature type="region of interest" description="Disordered" evidence="1">
    <location>
        <begin position="869"/>
        <end position="889"/>
    </location>
</feature>
<dbReference type="Proteomes" id="UP000290289">
    <property type="component" value="Chromosome 14"/>
</dbReference>
<feature type="region of interest" description="Disordered" evidence="1">
    <location>
        <begin position="1150"/>
        <end position="1207"/>
    </location>
</feature>
<feature type="compositionally biased region" description="Basic and acidic residues" evidence="1">
    <location>
        <begin position="1171"/>
        <end position="1187"/>
    </location>
</feature>
<feature type="compositionally biased region" description="Polar residues" evidence="1">
    <location>
        <begin position="1036"/>
        <end position="1057"/>
    </location>
</feature>
<feature type="compositionally biased region" description="Polar residues" evidence="1">
    <location>
        <begin position="45"/>
        <end position="64"/>
    </location>
</feature>
<feature type="compositionally biased region" description="Polar residues" evidence="1">
    <location>
        <begin position="1155"/>
        <end position="1169"/>
    </location>
</feature>
<feature type="compositionally biased region" description="Polar residues" evidence="1">
    <location>
        <begin position="746"/>
        <end position="761"/>
    </location>
</feature>
<feature type="region of interest" description="Disordered" evidence="1">
    <location>
        <begin position="516"/>
        <end position="566"/>
    </location>
</feature>
<keyword evidence="3" id="KW-1185">Reference proteome</keyword>
<feature type="region of interest" description="Disordered" evidence="1">
    <location>
        <begin position="611"/>
        <end position="648"/>
    </location>
</feature>
<feature type="compositionally biased region" description="Polar residues" evidence="1">
    <location>
        <begin position="611"/>
        <end position="621"/>
    </location>
</feature>
<dbReference type="PANTHER" id="PTHR31267">
    <property type="entry name" value="DENTIN SIALOPHOSPHOPROTEIN-LIKE PROTEIN"/>
    <property type="match status" value="1"/>
</dbReference>
<feature type="compositionally biased region" description="Polar residues" evidence="1">
    <location>
        <begin position="1009"/>
        <end position="1021"/>
    </location>
</feature>
<name>A0A498I5H7_MALDO</name>
<feature type="region of interest" description="Disordered" evidence="1">
    <location>
        <begin position="908"/>
        <end position="930"/>
    </location>
</feature>
<feature type="region of interest" description="Disordered" evidence="1">
    <location>
        <begin position="45"/>
        <end position="80"/>
    </location>
</feature>
<dbReference type="STRING" id="3750.A0A498I5H7"/>
<feature type="compositionally biased region" description="Low complexity" evidence="1">
    <location>
        <begin position="1469"/>
        <end position="1479"/>
    </location>
</feature>
<reference evidence="2 3" key="1">
    <citation type="submission" date="2018-10" db="EMBL/GenBank/DDBJ databases">
        <title>A high-quality apple genome assembly.</title>
        <authorList>
            <person name="Hu J."/>
        </authorList>
    </citation>
    <scope>NUCLEOTIDE SEQUENCE [LARGE SCALE GENOMIC DNA]</scope>
    <source>
        <strain evidence="3">cv. HFTH1</strain>
        <tissue evidence="2">Young leaf</tissue>
    </source>
</reference>
<feature type="compositionally biased region" description="Polar residues" evidence="1">
    <location>
        <begin position="524"/>
        <end position="534"/>
    </location>
</feature>